<sequence length="169" mass="19982">MNKEFIKKYSYILLTLCTAILTLIFSKANMIVKVISIVGQVFINKYILKIFIEKVTMKYKKMRLPKVECLSINPKLDYFISIFLDIFLYCFIMYFIMIININGFTHINLKHNILLMIFIVTIAIIGFIYGMMGAEIQITKEEIIIYLKGNKQIIIHDKKAIKYFNDIYF</sequence>
<keyword evidence="1" id="KW-0472">Membrane</keyword>
<evidence type="ECO:0000256" key="1">
    <source>
        <dbReference type="SAM" id="Phobius"/>
    </source>
</evidence>
<name>A0ABD4RER0_9CLOT</name>
<keyword evidence="1" id="KW-0812">Transmembrane</keyword>
<feature type="transmembrane region" description="Helical" evidence="1">
    <location>
        <begin position="31"/>
        <end position="52"/>
    </location>
</feature>
<feature type="transmembrane region" description="Helical" evidence="1">
    <location>
        <begin position="9"/>
        <end position="25"/>
    </location>
</feature>
<reference evidence="2 3" key="1">
    <citation type="submission" date="2021-08" db="EMBL/GenBank/DDBJ databases">
        <title>Genome sequence analysis of Clostridium chauvoei strains of European origin and evaluation of typing options for outbreak investigations.</title>
        <authorList>
            <person name="Abdel-Glil M."/>
            <person name="Thomas P."/>
            <person name="Seyboldt C."/>
        </authorList>
    </citation>
    <scope>NUCLEOTIDE SEQUENCE [LARGE SCALE GENOMIC DNA]</scope>
    <source>
        <strain evidence="2 3">S0260-09</strain>
    </source>
</reference>
<dbReference type="KEGG" id="cchv:BTM20_03500"/>
<gene>
    <name evidence="2" type="ORF">K4H94_02135</name>
</gene>
<dbReference type="EMBL" id="JAIFTX010000003">
    <property type="protein sequence ID" value="MBX7289851.1"/>
    <property type="molecule type" value="Genomic_DNA"/>
</dbReference>
<comment type="caution">
    <text evidence="2">The sequence shown here is derived from an EMBL/GenBank/DDBJ whole genome shotgun (WGS) entry which is preliminary data.</text>
</comment>
<proteinExistence type="predicted"/>
<dbReference type="Proteomes" id="UP000775179">
    <property type="component" value="Unassembled WGS sequence"/>
</dbReference>
<evidence type="ECO:0000313" key="2">
    <source>
        <dbReference type="EMBL" id="MBX7289851.1"/>
    </source>
</evidence>
<keyword evidence="1" id="KW-1133">Transmembrane helix</keyword>
<feature type="transmembrane region" description="Helical" evidence="1">
    <location>
        <begin position="113"/>
        <end position="132"/>
    </location>
</feature>
<dbReference type="GeneID" id="66300916"/>
<dbReference type="AlphaFoldDB" id="A0ABD4RER0"/>
<feature type="transmembrane region" description="Helical" evidence="1">
    <location>
        <begin position="78"/>
        <end position="101"/>
    </location>
</feature>
<protein>
    <submittedName>
        <fullName evidence="2">Uncharacterized protein</fullName>
    </submittedName>
</protein>
<dbReference type="RefSeq" id="WP_021874905.1">
    <property type="nucleotide sequence ID" value="NZ_CP018630.1"/>
</dbReference>
<evidence type="ECO:0000313" key="3">
    <source>
        <dbReference type="Proteomes" id="UP000775179"/>
    </source>
</evidence>
<organism evidence="2 3">
    <name type="scientific">Clostridium chauvoei</name>
    <dbReference type="NCBI Taxonomy" id="46867"/>
    <lineage>
        <taxon>Bacteria</taxon>
        <taxon>Bacillati</taxon>
        <taxon>Bacillota</taxon>
        <taxon>Clostridia</taxon>
        <taxon>Eubacteriales</taxon>
        <taxon>Clostridiaceae</taxon>
        <taxon>Clostridium</taxon>
    </lineage>
</organism>
<accession>A0ABD4RER0</accession>